<dbReference type="AlphaFoldDB" id="A0A1C6Z6M7"/>
<dbReference type="RefSeq" id="WP_139130991.1">
    <property type="nucleotide sequence ID" value="NZ_FMIQ01000081.1"/>
</dbReference>
<reference evidence="1 2" key="1">
    <citation type="submission" date="2016-09" db="EMBL/GenBank/DDBJ databases">
        <authorList>
            <person name="Capua I."/>
            <person name="De Benedictis P."/>
            <person name="Joannis T."/>
            <person name="Lombin L.H."/>
            <person name="Cattoli G."/>
        </authorList>
    </citation>
    <scope>NUCLEOTIDE SEQUENCE [LARGE SCALE GENOMIC DNA]</scope>
    <source>
        <strain evidence="1 2">GB001</strain>
    </source>
</reference>
<dbReference type="Proteomes" id="UP000094844">
    <property type="component" value="Unassembled WGS sequence"/>
</dbReference>
<accession>A0A1C6Z6M7</accession>
<dbReference type="EMBL" id="FMIQ01000081">
    <property type="protein sequence ID" value="SCM54751.1"/>
    <property type="molecule type" value="Genomic_DNA"/>
</dbReference>
<evidence type="ECO:0000313" key="1">
    <source>
        <dbReference type="EMBL" id="SCM54751.1"/>
    </source>
</evidence>
<gene>
    <name evidence="1" type="ORF">BN1044_04262</name>
</gene>
<sequence length="126" mass="14296">MLTLFTLSACIVQEPKDISLDDAAIMVNDTDVKNDGMVKNQFGVTTGARCLETLSFLINEDPKKYNGFAGAYHDLAERYRFLNENSAVMDPDAREMYSMSLSMRKDLLCSKLRFAGYQLIKDKMNF</sequence>
<protein>
    <submittedName>
        <fullName evidence="1">Uncharacterized protein</fullName>
    </submittedName>
</protein>
<evidence type="ECO:0000313" key="2">
    <source>
        <dbReference type="Proteomes" id="UP000094844"/>
    </source>
</evidence>
<organism evidence="1 2">
    <name type="scientific">Hafnia alvei</name>
    <dbReference type="NCBI Taxonomy" id="569"/>
    <lineage>
        <taxon>Bacteria</taxon>
        <taxon>Pseudomonadati</taxon>
        <taxon>Pseudomonadota</taxon>
        <taxon>Gammaproteobacteria</taxon>
        <taxon>Enterobacterales</taxon>
        <taxon>Hafniaceae</taxon>
        <taxon>Hafnia</taxon>
    </lineage>
</organism>
<name>A0A1C6Z6M7_HAFAL</name>
<dbReference type="OrthoDB" id="6631594at2"/>
<proteinExistence type="predicted"/>